<reference evidence="2 3" key="1">
    <citation type="submission" date="2020-01" db="EMBL/GenBank/DDBJ databases">
        <title>Dynamics of blaIMP-6 dissemination in carbapenem resistant Enterobacteriacea isolated from regional surveillance in Osaka, Japan.</title>
        <authorList>
            <person name="Abe R."/>
            <person name="Akeda Y."/>
            <person name="Sugawara Y."/>
            <person name="Yamamoto N."/>
            <person name="Tomono K."/>
            <person name="Takeuchi D."/>
            <person name="Kawahara R."/>
            <person name="Hamada S."/>
        </authorList>
    </citation>
    <scope>NUCLEOTIDE SEQUENCE [LARGE SCALE GENOMIC DNA]</scope>
    <source>
        <strain evidence="2 3">E300</strain>
    </source>
</reference>
<sequence length="146" mass="16470">MQERHTEQDYRALLIADTPIIDVRAPIEFEQGAMPAAINLPLMNNDERAAVGICYKQQGSDAALALGHKLVAGEIRQQRMDAWRAACLQNASTRTVFSAAPVAVSAHILCKAGCMTRGLIIRWWKAVIRHCARPRFRRLLNWHKNR</sequence>
<accession>A0A8S0G1D4</accession>
<dbReference type="Proteomes" id="UP000467488">
    <property type="component" value="Chromosome"/>
</dbReference>
<dbReference type="PANTHER" id="PTHR30401">
    <property type="entry name" value="TRNA 2-SELENOURIDINE SYNTHASE"/>
    <property type="match status" value="1"/>
</dbReference>
<evidence type="ECO:0000259" key="1">
    <source>
        <dbReference type="PROSITE" id="PS50206"/>
    </source>
</evidence>
<evidence type="ECO:0000313" key="3">
    <source>
        <dbReference type="Proteomes" id="UP000467488"/>
    </source>
</evidence>
<dbReference type="GO" id="GO:0043828">
    <property type="term" value="F:tRNA 2-selenouridine synthase activity"/>
    <property type="evidence" value="ECO:0007669"/>
    <property type="project" value="InterPro"/>
</dbReference>
<dbReference type="Gene3D" id="3.40.250.10">
    <property type="entry name" value="Rhodanese-like domain"/>
    <property type="match status" value="1"/>
</dbReference>
<feature type="domain" description="Rhodanese" evidence="1">
    <location>
        <begin position="14"/>
        <end position="48"/>
    </location>
</feature>
<dbReference type="InterPro" id="IPR036873">
    <property type="entry name" value="Rhodanese-like_dom_sf"/>
</dbReference>
<gene>
    <name evidence="2" type="ORF">EIMP300_73130</name>
</gene>
<dbReference type="InterPro" id="IPR017582">
    <property type="entry name" value="SelU"/>
</dbReference>
<dbReference type="PROSITE" id="PS50206">
    <property type="entry name" value="RHODANESE_3"/>
    <property type="match status" value="1"/>
</dbReference>
<protein>
    <recommendedName>
        <fullName evidence="1">Rhodanese domain-containing protein</fullName>
    </recommendedName>
</protein>
<evidence type="ECO:0000313" key="2">
    <source>
        <dbReference type="EMBL" id="BBU85913.1"/>
    </source>
</evidence>
<proteinExistence type="predicted"/>
<dbReference type="GO" id="GO:0002098">
    <property type="term" value="P:tRNA wobble uridine modification"/>
    <property type="evidence" value="ECO:0007669"/>
    <property type="project" value="InterPro"/>
</dbReference>
<organism evidence="2 3">
    <name type="scientific">Escherichia coli</name>
    <dbReference type="NCBI Taxonomy" id="562"/>
    <lineage>
        <taxon>Bacteria</taxon>
        <taxon>Pseudomonadati</taxon>
        <taxon>Pseudomonadota</taxon>
        <taxon>Gammaproteobacteria</taxon>
        <taxon>Enterobacterales</taxon>
        <taxon>Enterobacteriaceae</taxon>
        <taxon>Escherichia</taxon>
    </lineage>
</organism>
<dbReference type="AlphaFoldDB" id="A0A8S0G1D4"/>
<name>A0A8S0G1D4_ECOLX</name>
<dbReference type="PANTHER" id="PTHR30401:SF0">
    <property type="entry name" value="TRNA 2-SELENOURIDINE SYNTHASE"/>
    <property type="match status" value="1"/>
</dbReference>
<dbReference type="EMBL" id="AP022360">
    <property type="protein sequence ID" value="BBU85913.1"/>
    <property type="molecule type" value="Genomic_DNA"/>
</dbReference>
<dbReference type="SUPFAM" id="SSF52821">
    <property type="entry name" value="Rhodanese/Cell cycle control phosphatase"/>
    <property type="match status" value="1"/>
</dbReference>
<dbReference type="InterPro" id="IPR001763">
    <property type="entry name" value="Rhodanese-like_dom"/>
</dbReference>